<protein>
    <submittedName>
        <fullName evidence="1">Uncharacterized protein</fullName>
    </submittedName>
</protein>
<keyword evidence="2" id="KW-1185">Reference proteome</keyword>
<proteinExistence type="predicted"/>
<dbReference type="AlphaFoldDB" id="A0A101SKD1"/>
<sequence length="114" mass="11727">MSTHNYYGDNVNMHGGTGNVGMIKNQVSAAPASPELEAAVRELLALLREVRPRIPAASAQALDESLPALTADSTAPAQERHRALLAVAGIAATIGALGQPVLEAVNRVLALVGP</sequence>
<gene>
    <name evidence="1" type="ORF">AQJ64_40930</name>
</gene>
<name>A0A101SKD1_9ACTN</name>
<comment type="caution">
    <text evidence="1">The sequence shown here is derived from an EMBL/GenBank/DDBJ whole genome shotgun (WGS) entry which is preliminary data.</text>
</comment>
<dbReference type="RefSeq" id="WP_055633721.1">
    <property type="nucleotide sequence ID" value="NZ_JBIRRP010000032.1"/>
</dbReference>
<dbReference type="STRING" id="1943.AQJ64_40930"/>
<dbReference type="Proteomes" id="UP000052982">
    <property type="component" value="Unassembled WGS sequence"/>
</dbReference>
<evidence type="ECO:0000313" key="1">
    <source>
        <dbReference type="EMBL" id="KUN75789.1"/>
    </source>
</evidence>
<organism evidence="1 2">
    <name type="scientific">Streptomyces griseoruber</name>
    <dbReference type="NCBI Taxonomy" id="1943"/>
    <lineage>
        <taxon>Bacteria</taxon>
        <taxon>Bacillati</taxon>
        <taxon>Actinomycetota</taxon>
        <taxon>Actinomycetes</taxon>
        <taxon>Kitasatosporales</taxon>
        <taxon>Streptomycetaceae</taxon>
        <taxon>Streptomyces</taxon>
    </lineage>
</organism>
<dbReference type="EMBL" id="LMWW01000073">
    <property type="protein sequence ID" value="KUN75789.1"/>
    <property type="molecule type" value="Genomic_DNA"/>
</dbReference>
<accession>A0A101SKD1</accession>
<reference evidence="1 2" key="1">
    <citation type="submission" date="2015-10" db="EMBL/GenBank/DDBJ databases">
        <title>Draft genome sequence of Streptomyces griseoruber DSM 40281, type strain for the species Streptomyces griseoruber.</title>
        <authorList>
            <person name="Ruckert C."/>
            <person name="Winkler A."/>
            <person name="Kalinowski J."/>
            <person name="Kampfer P."/>
            <person name="Glaeser S."/>
        </authorList>
    </citation>
    <scope>NUCLEOTIDE SEQUENCE [LARGE SCALE GENOMIC DNA]</scope>
    <source>
        <strain evidence="1 2">DSM 40281</strain>
    </source>
</reference>
<evidence type="ECO:0000313" key="2">
    <source>
        <dbReference type="Proteomes" id="UP000052982"/>
    </source>
</evidence>
<dbReference type="OrthoDB" id="4225947at2"/>